<keyword evidence="3" id="KW-1185">Reference proteome</keyword>
<dbReference type="Proteomes" id="UP000036334">
    <property type="component" value="Unassembled WGS sequence"/>
</dbReference>
<reference evidence="2 3" key="1">
    <citation type="submission" date="2015-05" db="EMBL/GenBank/DDBJ databases">
        <title>Genome sequence of Mycobacterium haemophilum.</title>
        <authorList>
            <person name="Greninger A.L."/>
            <person name="Cunningham G."/>
            <person name="Miller S."/>
        </authorList>
    </citation>
    <scope>NUCLEOTIDE SEQUENCE [LARGE SCALE GENOMIC DNA]</scope>
    <source>
        <strain evidence="3">UC1</strain>
    </source>
</reference>
<dbReference type="EMBL" id="LDPR01000002">
    <property type="protein sequence ID" value="KLO38435.1"/>
    <property type="molecule type" value="Genomic_DNA"/>
</dbReference>
<dbReference type="STRING" id="1202450.B586_05240"/>
<evidence type="ECO:0000313" key="3">
    <source>
        <dbReference type="Proteomes" id="UP000036334"/>
    </source>
</evidence>
<evidence type="ECO:0000313" key="2">
    <source>
        <dbReference type="EMBL" id="KLO38435.1"/>
    </source>
</evidence>
<keyword evidence="1" id="KW-1133">Transmembrane helix</keyword>
<organism evidence="2 3">
    <name type="scientific">Mycobacterium haemophilum</name>
    <dbReference type="NCBI Taxonomy" id="29311"/>
    <lineage>
        <taxon>Bacteria</taxon>
        <taxon>Bacillati</taxon>
        <taxon>Actinomycetota</taxon>
        <taxon>Actinomycetes</taxon>
        <taxon>Mycobacteriales</taxon>
        <taxon>Mycobacteriaceae</taxon>
        <taxon>Mycobacterium</taxon>
    </lineage>
</organism>
<dbReference type="AlphaFoldDB" id="A0A0I9TMP4"/>
<keyword evidence="1" id="KW-0812">Transmembrane</keyword>
<accession>A0A0I9TMP4</accession>
<feature type="transmembrane region" description="Helical" evidence="1">
    <location>
        <begin position="41"/>
        <end position="63"/>
    </location>
</feature>
<proteinExistence type="predicted"/>
<gene>
    <name evidence="2" type="ORF">ABH38_03200</name>
</gene>
<dbReference type="PATRIC" id="fig|29311.18.peg.722"/>
<sequence length="65" mass="7107">MEFGSRARVFVQRHAVAAGILRTLVIWVKRHVVEPTRAVDLAAMFLLTGVLELLGAAGCYFPLPA</sequence>
<keyword evidence="1" id="KW-0472">Membrane</keyword>
<feature type="transmembrane region" description="Helical" evidence="1">
    <location>
        <begin position="12"/>
        <end position="29"/>
    </location>
</feature>
<comment type="caution">
    <text evidence="2">The sequence shown here is derived from an EMBL/GenBank/DDBJ whole genome shotgun (WGS) entry which is preliminary data.</text>
</comment>
<protein>
    <submittedName>
        <fullName evidence="2">Uncharacterized protein</fullName>
    </submittedName>
</protein>
<evidence type="ECO:0000256" key="1">
    <source>
        <dbReference type="SAM" id="Phobius"/>
    </source>
</evidence>
<name>A0A0I9TMP4_9MYCO</name>